<evidence type="ECO:0000259" key="3">
    <source>
        <dbReference type="SMART" id="SM01008"/>
    </source>
</evidence>
<keyword evidence="2" id="KW-0560">Oxidoreductase</keyword>
<dbReference type="Gene3D" id="3.30.365.10">
    <property type="entry name" value="Aldehyde oxidase/xanthine dehydrogenase, molybdopterin binding domain"/>
    <property type="match status" value="4"/>
</dbReference>
<dbReference type="EMBL" id="UINC01000378">
    <property type="protein sequence ID" value="SUZ54284.1"/>
    <property type="molecule type" value="Genomic_DNA"/>
</dbReference>
<dbReference type="InterPro" id="IPR000674">
    <property type="entry name" value="Ald_Oxase/Xan_DH_a/b"/>
</dbReference>
<dbReference type="Pfam" id="PF01315">
    <property type="entry name" value="Ald_Xan_dh_C"/>
    <property type="match status" value="1"/>
</dbReference>
<dbReference type="Gene3D" id="3.90.1170.50">
    <property type="entry name" value="Aldehyde oxidase/xanthine dehydrogenase, a/b hammerhead"/>
    <property type="match status" value="1"/>
</dbReference>
<accession>A0A381NJJ0</accession>
<evidence type="ECO:0000313" key="4">
    <source>
        <dbReference type="EMBL" id="SUZ54284.1"/>
    </source>
</evidence>
<dbReference type="InterPro" id="IPR016208">
    <property type="entry name" value="Ald_Oxase/xanthine_DH-like"/>
</dbReference>
<dbReference type="SUPFAM" id="SSF54665">
    <property type="entry name" value="CO dehydrogenase molybdoprotein N-domain-like"/>
    <property type="match status" value="1"/>
</dbReference>
<evidence type="ECO:0000256" key="1">
    <source>
        <dbReference type="ARBA" id="ARBA00022505"/>
    </source>
</evidence>
<dbReference type="Pfam" id="PF20256">
    <property type="entry name" value="MoCoBD_2"/>
    <property type="match status" value="1"/>
</dbReference>
<protein>
    <recommendedName>
        <fullName evidence="3">Aldehyde oxidase/xanthine dehydrogenase a/b hammerhead domain-containing protein</fullName>
    </recommendedName>
</protein>
<dbReference type="GO" id="GO:0016491">
    <property type="term" value="F:oxidoreductase activity"/>
    <property type="evidence" value="ECO:0007669"/>
    <property type="project" value="UniProtKB-KW"/>
</dbReference>
<feature type="domain" description="Aldehyde oxidase/xanthine dehydrogenase a/b hammerhead" evidence="3">
    <location>
        <begin position="32"/>
        <end position="148"/>
    </location>
</feature>
<sequence>MAAKAPANNMGLGGFRVIGTTPIRHDATDKVTGQARYGADISLPGLLHGKILRSPHSHAKIKSIDTTKAMALPGVKAVVTSADLPVLSGRPVDVAEGSPLNPRFLSNNVLASGKALYKGHAVAAVAANSGHTAEQALSLIEVDYEILAPVLDGKEAMEPGSPILHDRLFHSEGEFFRPGGLRDDDDDSAPTNIASHFVFELGDPEQGFKDADVVVEREFRTKPVHQGYIEPHSATARWDRDGRVTVWGSSQGHFAIRDFTALVLGIPISQVKVVPMEVGGGFGGKLVVYVEPVAALLSKKSGRPVKITMTRAEVFEGTGATAGGYIWAKIGATDDGHITAADAHFVYESGAFPGALVNLASMTIFAPYNIANVRSEGYDVVVNKPKVSPYRAPLGPPAGFAGETLIDELAAELFMDPIDFRLLNAAKEGTRRVTGIPYKTVGYVETLEAAKAHPHYTSPLGGPNRGRGVATAVCNNITGPASAVVSLQQDGSVGLVEGSADLAGSRTAAAMHVAEVLGITAEEVHPTVGDTDAIGYTAISAGSSAVYKTGWASFEATRDLLRQLAARAALIWDVPVEEVEIADGVFSHRSDSELRLTLKELAARQNTTGGPLIGRAGGAWGGESPGFAVHIVDVEVDPETGKTDIIRYTALQDPGTAVHPRYVEGQIQGGAVQGIGWALNEEYFTDDKGGMLNSSLLDYRMPIAKDLPMIDTQIVEVPNPDHPTGVRGVGEVSIIPPVPAIANAINQVLGIRMNETPMSPGAVLEAIWENQG</sequence>
<dbReference type="Pfam" id="PF02738">
    <property type="entry name" value="MoCoBD_1"/>
    <property type="match status" value="1"/>
</dbReference>
<name>A0A381NJJ0_9ZZZZ</name>
<dbReference type="SMART" id="SM01008">
    <property type="entry name" value="Ald_Xan_dh_C"/>
    <property type="match status" value="1"/>
</dbReference>
<dbReference type="SUPFAM" id="SSF56003">
    <property type="entry name" value="Molybdenum cofactor-binding domain"/>
    <property type="match status" value="1"/>
</dbReference>
<gene>
    <name evidence="4" type="ORF">METZ01_LOCUS7138</name>
</gene>
<dbReference type="InterPro" id="IPR046867">
    <property type="entry name" value="AldOxase/xan_DH_MoCoBD2"/>
</dbReference>
<evidence type="ECO:0000256" key="2">
    <source>
        <dbReference type="ARBA" id="ARBA00023002"/>
    </source>
</evidence>
<dbReference type="PANTHER" id="PTHR11908:SF132">
    <property type="entry name" value="ALDEHYDE OXIDASE 1-RELATED"/>
    <property type="match status" value="1"/>
</dbReference>
<keyword evidence="1" id="KW-0500">Molybdenum</keyword>
<dbReference type="InterPro" id="IPR036856">
    <property type="entry name" value="Ald_Oxase/Xan_DH_a/b_sf"/>
</dbReference>
<dbReference type="AlphaFoldDB" id="A0A381NJJ0"/>
<dbReference type="GO" id="GO:0005506">
    <property type="term" value="F:iron ion binding"/>
    <property type="evidence" value="ECO:0007669"/>
    <property type="project" value="InterPro"/>
</dbReference>
<dbReference type="InterPro" id="IPR037165">
    <property type="entry name" value="AldOxase/xan_DH_Mopterin-bd_sf"/>
</dbReference>
<dbReference type="PANTHER" id="PTHR11908">
    <property type="entry name" value="XANTHINE DEHYDROGENASE"/>
    <property type="match status" value="1"/>
</dbReference>
<organism evidence="4">
    <name type="scientific">marine metagenome</name>
    <dbReference type="NCBI Taxonomy" id="408172"/>
    <lineage>
        <taxon>unclassified sequences</taxon>
        <taxon>metagenomes</taxon>
        <taxon>ecological metagenomes</taxon>
    </lineage>
</organism>
<reference evidence="4" key="1">
    <citation type="submission" date="2018-05" db="EMBL/GenBank/DDBJ databases">
        <authorList>
            <person name="Lanie J.A."/>
            <person name="Ng W.-L."/>
            <person name="Kazmierczak K.M."/>
            <person name="Andrzejewski T.M."/>
            <person name="Davidsen T.M."/>
            <person name="Wayne K.J."/>
            <person name="Tettelin H."/>
            <person name="Glass J.I."/>
            <person name="Rusch D."/>
            <person name="Podicherti R."/>
            <person name="Tsui H.-C.T."/>
            <person name="Winkler M.E."/>
        </authorList>
    </citation>
    <scope>NUCLEOTIDE SEQUENCE</scope>
</reference>
<proteinExistence type="predicted"/>
<dbReference type="InterPro" id="IPR008274">
    <property type="entry name" value="AldOxase/xan_DH_MoCoBD1"/>
</dbReference>